<dbReference type="Gene3D" id="3.40.50.300">
    <property type="entry name" value="P-loop containing nucleotide triphosphate hydrolases"/>
    <property type="match status" value="2"/>
</dbReference>
<evidence type="ECO:0000256" key="3">
    <source>
        <dbReference type="RuleBase" id="RU361155"/>
    </source>
</evidence>
<dbReference type="AlphaFoldDB" id="A0AAE1YQT5"/>
<protein>
    <recommendedName>
        <fullName evidence="3">Sulfotransferase</fullName>
        <ecNumber evidence="3">2.8.2.-</ecNumber>
    </recommendedName>
</protein>
<proteinExistence type="inferred from homology"/>
<keyword evidence="2 3" id="KW-0808">Transferase</keyword>
<gene>
    <name evidence="5" type="ORF">Salat_0593900</name>
</gene>
<comment type="caution">
    <text evidence="5">The sequence shown here is derived from an EMBL/GenBank/DDBJ whole genome shotgun (WGS) entry which is preliminary data.</text>
</comment>
<dbReference type="PANTHER" id="PTHR11783">
    <property type="entry name" value="SULFOTRANSFERASE SULT"/>
    <property type="match status" value="1"/>
</dbReference>
<reference evidence="5" key="2">
    <citation type="journal article" date="2024" name="Plant">
        <title>Genomic evolution and insights into agronomic trait innovations of Sesamum species.</title>
        <authorList>
            <person name="Miao H."/>
            <person name="Wang L."/>
            <person name="Qu L."/>
            <person name="Liu H."/>
            <person name="Sun Y."/>
            <person name="Le M."/>
            <person name="Wang Q."/>
            <person name="Wei S."/>
            <person name="Zheng Y."/>
            <person name="Lin W."/>
            <person name="Duan Y."/>
            <person name="Cao H."/>
            <person name="Xiong S."/>
            <person name="Wang X."/>
            <person name="Wei L."/>
            <person name="Li C."/>
            <person name="Ma Q."/>
            <person name="Ju M."/>
            <person name="Zhao R."/>
            <person name="Li G."/>
            <person name="Mu C."/>
            <person name="Tian Q."/>
            <person name="Mei H."/>
            <person name="Zhang T."/>
            <person name="Gao T."/>
            <person name="Zhang H."/>
        </authorList>
    </citation>
    <scope>NUCLEOTIDE SEQUENCE</scope>
    <source>
        <strain evidence="5">3651</strain>
    </source>
</reference>
<feature type="domain" description="Sulfotransferase" evidence="4">
    <location>
        <begin position="52"/>
        <end position="191"/>
    </location>
</feature>
<evidence type="ECO:0000259" key="4">
    <source>
        <dbReference type="Pfam" id="PF00685"/>
    </source>
</evidence>
<dbReference type="Pfam" id="PF00685">
    <property type="entry name" value="Sulfotransfer_1"/>
    <property type="match status" value="1"/>
</dbReference>
<reference evidence="5" key="1">
    <citation type="submission" date="2020-06" db="EMBL/GenBank/DDBJ databases">
        <authorList>
            <person name="Li T."/>
            <person name="Hu X."/>
            <person name="Zhang T."/>
            <person name="Song X."/>
            <person name="Zhang H."/>
            <person name="Dai N."/>
            <person name="Sheng W."/>
            <person name="Hou X."/>
            <person name="Wei L."/>
        </authorList>
    </citation>
    <scope>NUCLEOTIDE SEQUENCE</scope>
    <source>
        <strain evidence="5">3651</strain>
        <tissue evidence="5">Leaf</tissue>
    </source>
</reference>
<dbReference type="Proteomes" id="UP001293254">
    <property type="component" value="Unassembled WGS sequence"/>
</dbReference>
<dbReference type="GO" id="GO:0008146">
    <property type="term" value="F:sulfotransferase activity"/>
    <property type="evidence" value="ECO:0007669"/>
    <property type="project" value="InterPro"/>
</dbReference>
<evidence type="ECO:0000313" key="6">
    <source>
        <dbReference type="Proteomes" id="UP001293254"/>
    </source>
</evidence>
<dbReference type="EMBL" id="JACGWO010000002">
    <property type="protein sequence ID" value="KAK4434311.1"/>
    <property type="molecule type" value="Genomic_DNA"/>
</dbReference>
<accession>A0AAE1YQT5</accession>
<organism evidence="5 6">
    <name type="scientific">Sesamum alatum</name>
    <dbReference type="NCBI Taxonomy" id="300844"/>
    <lineage>
        <taxon>Eukaryota</taxon>
        <taxon>Viridiplantae</taxon>
        <taxon>Streptophyta</taxon>
        <taxon>Embryophyta</taxon>
        <taxon>Tracheophyta</taxon>
        <taxon>Spermatophyta</taxon>
        <taxon>Magnoliopsida</taxon>
        <taxon>eudicotyledons</taxon>
        <taxon>Gunneridae</taxon>
        <taxon>Pentapetalae</taxon>
        <taxon>asterids</taxon>
        <taxon>lamiids</taxon>
        <taxon>Lamiales</taxon>
        <taxon>Pedaliaceae</taxon>
        <taxon>Sesamum</taxon>
    </lineage>
</organism>
<evidence type="ECO:0000256" key="1">
    <source>
        <dbReference type="ARBA" id="ARBA00005771"/>
    </source>
</evidence>
<dbReference type="EC" id="2.8.2.-" evidence="3"/>
<comment type="similarity">
    <text evidence="1 3">Belongs to the sulfotransferase 1 family.</text>
</comment>
<sequence length="194" mass="22628">MPSEITPSPPQYLQQEETLTQECKDFISTLPKERGWLTSHLYQYQGFWYPVRHLQEVFNLFCRGVSLFGPFWDHALEYWKLSIENPDKVLFLKFEDMKNQPGTHLRRLEGFLGFPFSVGEEESGLVEEILKLCSFDNLSSLEVNRNGKLTSGEENKVFFRRGVVGDWKNYLSTEMVDRIDRITEEKFSGSGLVI</sequence>
<evidence type="ECO:0000313" key="5">
    <source>
        <dbReference type="EMBL" id="KAK4434311.1"/>
    </source>
</evidence>
<evidence type="ECO:0000256" key="2">
    <source>
        <dbReference type="ARBA" id="ARBA00022679"/>
    </source>
</evidence>
<keyword evidence="6" id="KW-1185">Reference proteome</keyword>
<dbReference type="InterPro" id="IPR000863">
    <property type="entry name" value="Sulfotransferase_dom"/>
</dbReference>
<dbReference type="SUPFAM" id="SSF52540">
    <property type="entry name" value="P-loop containing nucleoside triphosphate hydrolases"/>
    <property type="match status" value="1"/>
</dbReference>
<name>A0AAE1YQT5_9LAMI</name>
<dbReference type="InterPro" id="IPR027417">
    <property type="entry name" value="P-loop_NTPase"/>
</dbReference>